<dbReference type="SUPFAM" id="SSF53041">
    <property type="entry name" value="Resolvase-like"/>
    <property type="match status" value="1"/>
</dbReference>
<keyword evidence="3" id="KW-0233">DNA recombination</keyword>
<gene>
    <name evidence="7" type="ORF">BK022_00365</name>
</gene>
<dbReference type="AlphaFoldDB" id="A0A1S1PAS6"/>
<dbReference type="EMBL" id="MNAO01000002">
    <property type="protein sequence ID" value="OHV18259.1"/>
    <property type="molecule type" value="Genomic_DNA"/>
</dbReference>
<keyword evidence="2" id="KW-0238">DNA-binding</keyword>
<dbReference type="InterPro" id="IPR036162">
    <property type="entry name" value="Resolvase-like_N_sf"/>
</dbReference>
<dbReference type="CDD" id="cd00338">
    <property type="entry name" value="Ser_Recombinase"/>
    <property type="match status" value="1"/>
</dbReference>
<dbReference type="PANTHER" id="PTHR30461">
    <property type="entry name" value="DNA-INVERTASE FROM LAMBDOID PROPHAGE"/>
    <property type="match status" value="1"/>
</dbReference>
<evidence type="ECO:0000256" key="5">
    <source>
        <dbReference type="PROSITE-ProRule" id="PRU10137"/>
    </source>
</evidence>
<evidence type="ECO:0000313" key="7">
    <source>
        <dbReference type="EMBL" id="OHV18259.1"/>
    </source>
</evidence>
<dbReference type="Pfam" id="PF00239">
    <property type="entry name" value="Resolvase"/>
    <property type="match status" value="1"/>
</dbReference>
<dbReference type="GO" id="GO:0003677">
    <property type="term" value="F:DNA binding"/>
    <property type="evidence" value="ECO:0007669"/>
    <property type="project" value="UniProtKB-KW"/>
</dbReference>
<organism evidence="7 8">
    <name type="scientific">Methylorubrum extorquens</name>
    <name type="common">Methylobacterium dichloromethanicum</name>
    <name type="synonym">Methylobacterium extorquens</name>
    <dbReference type="NCBI Taxonomy" id="408"/>
    <lineage>
        <taxon>Bacteria</taxon>
        <taxon>Pseudomonadati</taxon>
        <taxon>Pseudomonadota</taxon>
        <taxon>Alphaproteobacteria</taxon>
        <taxon>Hyphomicrobiales</taxon>
        <taxon>Methylobacteriaceae</taxon>
        <taxon>Methylorubrum</taxon>
    </lineage>
</organism>
<keyword evidence="1" id="KW-0229">DNA integration</keyword>
<dbReference type="Proteomes" id="UP000180215">
    <property type="component" value="Unassembled WGS sequence"/>
</dbReference>
<dbReference type="PANTHER" id="PTHR30461:SF2">
    <property type="entry name" value="SERINE RECOMBINASE PINE-RELATED"/>
    <property type="match status" value="1"/>
</dbReference>
<dbReference type="InterPro" id="IPR006118">
    <property type="entry name" value="Recombinase_CS"/>
</dbReference>
<evidence type="ECO:0000313" key="8">
    <source>
        <dbReference type="Proteomes" id="UP000180215"/>
    </source>
</evidence>
<accession>A0A1S1PAS6</accession>
<feature type="active site" description="O-(5'-phospho-DNA)-serine intermediate" evidence="4 5">
    <location>
        <position position="13"/>
    </location>
</feature>
<dbReference type="GO" id="GO:0000150">
    <property type="term" value="F:DNA strand exchange activity"/>
    <property type="evidence" value="ECO:0007669"/>
    <property type="project" value="InterPro"/>
</dbReference>
<dbReference type="PROSITE" id="PS51736">
    <property type="entry name" value="RECOMBINASES_3"/>
    <property type="match status" value="1"/>
</dbReference>
<dbReference type="PROSITE" id="PS00397">
    <property type="entry name" value="RECOMBINASES_1"/>
    <property type="match status" value="1"/>
</dbReference>
<dbReference type="Gene3D" id="3.40.50.1390">
    <property type="entry name" value="Resolvase, N-terminal catalytic domain"/>
    <property type="match status" value="1"/>
</dbReference>
<evidence type="ECO:0000256" key="3">
    <source>
        <dbReference type="ARBA" id="ARBA00023172"/>
    </source>
</evidence>
<proteinExistence type="predicted"/>
<evidence type="ECO:0000256" key="1">
    <source>
        <dbReference type="ARBA" id="ARBA00022908"/>
    </source>
</evidence>
<comment type="caution">
    <text evidence="7">The sequence shown here is derived from an EMBL/GenBank/DDBJ whole genome shotgun (WGS) entry which is preliminary data.</text>
</comment>
<protein>
    <submittedName>
        <fullName evidence="7">Resolvase</fullName>
    </submittedName>
</protein>
<evidence type="ECO:0000259" key="6">
    <source>
        <dbReference type="PROSITE" id="PS51736"/>
    </source>
</evidence>
<dbReference type="InterPro" id="IPR006119">
    <property type="entry name" value="Resolv_N"/>
</dbReference>
<dbReference type="InterPro" id="IPR050639">
    <property type="entry name" value="SSR_resolvase"/>
</dbReference>
<dbReference type="GO" id="GO:0015074">
    <property type="term" value="P:DNA integration"/>
    <property type="evidence" value="ECO:0007669"/>
    <property type="project" value="UniProtKB-KW"/>
</dbReference>
<sequence>MAEGKFISYLRVSTAKQGASGLGLEAQRKAVADFLNGGRWNLITEVVEVESGKRSDRPKLAEALRLCRLHGATLVIAKLDRLSRDAAFLLNLQAAGVRFIAADMPEANEMVVGIMAVVAQAERKMISTRTKAALAAPKARGQKLGGDRGVVPTAMAQAKGGAATKAKAHGRATDLAPILAEIRAAGASSLRQVADVLNERGIPTARGGRWSSVQVMRVEKLAT</sequence>
<evidence type="ECO:0000256" key="4">
    <source>
        <dbReference type="PIRSR" id="PIRSR606118-50"/>
    </source>
</evidence>
<feature type="domain" description="Resolvase/invertase-type recombinase catalytic" evidence="6">
    <location>
        <begin position="5"/>
        <end position="141"/>
    </location>
</feature>
<dbReference type="SMART" id="SM00857">
    <property type="entry name" value="Resolvase"/>
    <property type="match status" value="1"/>
</dbReference>
<evidence type="ECO:0000256" key="2">
    <source>
        <dbReference type="ARBA" id="ARBA00023125"/>
    </source>
</evidence>
<reference evidence="7 8" key="1">
    <citation type="submission" date="2016-10" db="EMBL/GenBank/DDBJ databases">
        <title>Draft genome sequence of Methylobacterium extorquens CP3, a seed endophyte of Crotalaria pumila with plant growth-promoting and metal tolerance properties.</title>
        <authorList>
            <person name="Sanchez-Lopez A.S."/>
            <person name="Van Hamme J.D."/>
            <person name="Thijs S."/>
            <person name="Mcammond B.M."/>
            <person name="Stevens V."/>
            <person name="Gonzalez-Chavez M.D.C."/>
            <person name="Vangronsveld J."/>
        </authorList>
    </citation>
    <scope>NUCLEOTIDE SEQUENCE [LARGE SCALE GENOMIC DNA]</scope>
    <source>
        <strain evidence="7 8">CP3</strain>
    </source>
</reference>
<name>A0A1S1PAS6_METEX</name>